<comment type="caution">
    <text evidence="2">The sequence shown here is derived from an EMBL/GenBank/DDBJ whole genome shotgun (WGS) entry which is preliminary data.</text>
</comment>
<proteinExistence type="predicted"/>
<dbReference type="PANTHER" id="PTHR36832:SF1">
    <property type="entry name" value="SLR1174 PROTEIN"/>
    <property type="match status" value="1"/>
</dbReference>
<organism evidence="2 3">
    <name type="scientific">Ktedonobacter racemifer DSM 44963</name>
    <dbReference type="NCBI Taxonomy" id="485913"/>
    <lineage>
        <taxon>Bacteria</taxon>
        <taxon>Bacillati</taxon>
        <taxon>Chloroflexota</taxon>
        <taxon>Ktedonobacteria</taxon>
        <taxon>Ktedonobacterales</taxon>
        <taxon>Ktedonobacteraceae</taxon>
        <taxon>Ktedonobacter</taxon>
    </lineage>
</organism>
<feature type="transmembrane region" description="Helical" evidence="1">
    <location>
        <begin position="226"/>
        <end position="244"/>
    </location>
</feature>
<protein>
    <recommendedName>
        <fullName evidence="4">ABC-2 type transporter</fullName>
    </recommendedName>
</protein>
<name>D6TY90_KTERA</name>
<keyword evidence="1" id="KW-0812">Transmembrane</keyword>
<feature type="transmembrane region" description="Helical" evidence="1">
    <location>
        <begin position="135"/>
        <end position="156"/>
    </location>
</feature>
<feature type="transmembrane region" description="Helical" evidence="1">
    <location>
        <begin position="108"/>
        <end position="129"/>
    </location>
</feature>
<dbReference type="eggNOG" id="COG4587">
    <property type="taxonomic scope" value="Bacteria"/>
</dbReference>
<keyword evidence="1" id="KW-0472">Membrane</keyword>
<dbReference type="InParanoid" id="D6TY90"/>
<evidence type="ECO:0000256" key="1">
    <source>
        <dbReference type="SAM" id="Phobius"/>
    </source>
</evidence>
<evidence type="ECO:0000313" key="3">
    <source>
        <dbReference type="Proteomes" id="UP000004508"/>
    </source>
</evidence>
<evidence type="ECO:0008006" key="4">
    <source>
        <dbReference type="Google" id="ProtNLM"/>
    </source>
</evidence>
<dbReference type="PANTHER" id="PTHR36832">
    <property type="entry name" value="SLR1174 PROTEIN-RELATED"/>
    <property type="match status" value="1"/>
</dbReference>
<feature type="transmembrane region" description="Helical" evidence="1">
    <location>
        <begin position="20"/>
        <end position="48"/>
    </location>
</feature>
<feature type="transmembrane region" description="Helical" evidence="1">
    <location>
        <begin position="54"/>
        <end position="71"/>
    </location>
</feature>
<gene>
    <name evidence="2" type="ORF">Krac_4106</name>
</gene>
<dbReference type="STRING" id="485913.Krac_4106"/>
<dbReference type="EMBL" id="ADVG01000003">
    <property type="protein sequence ID" value="EFH83170.1"/>
    <property type="molecule type" value="Genomic_DNA"/>
</dbReference>
<keyword evidence="1" id="KW-1133">Transmembrane helix</keyword>
<sequence>MMRILRLLAITTQREILQWLTGRAFVITLMINQAIAPLIGLAVWSVALPGNSQISTYYVALLAIQLMTVSYENHTFSNAIYDGTFSQELLKPQPTVLGQLGTNIAMRLWHLLFGLPIIILVGVITHTTWDIRMLLLALPALLLAAILRFLFTYLFALSAFWTEQAHGIVGLSESLVFLLGGSAAPITRFPSSLRPLVEALPFHALLGFPAEIMSSNLDYKQILGGYVWQVSWILVFLLAVKATWRAGLRRYSAIGG</sequence>
<dbReference type="RefSeq" id="WP_007913681.1">
    <property type="nucleotide sequence ID" value="NZ_ADVG01000003.1"/>
</dbReference>
<reference evidence="2 3" key="1">
    <citation type="journal article" date="2011" name="Stand. Genomic Sci.">
        <title>Non-contiguous finished genome sequence and contextual data of the filamentous soil bacterium Ktedonobacter racemifer type strain (SOSP1-21).</title>
        <authorList>
            <person name="Chang Y.J."/>
            <person name="Land M."/>
            <person name="Hauser L."/>
            <person name="Chertkov O."/>
            <person name="Del Rio T.G."/>
            <person name="Nolan M."/>
            <person name="Copeland A."/>
            <person name="Tice H."/>
            <person name="Cheng J.F."/>
            <person name="Lucas S."/>
            <person name="Han C."/>
            <person name="Goodwin L."/>
            <person name="Pitluck S."/>
            <person name="Ivanova N."/>
            <person name="Ovchinikova G."/>
            <person name="Pati A."/>
            <person name="Chen A."/>
            <person name="Palaniappan K."/>
            <person name="Mavromatis K."/>
            <person name="Liolios K."/>
            <person name="Brettin T."/>
            <person name="Fiebig A."/>
            <person name="Rohde M."/>
            <person name="Abt B."/>
            <person name="Goker M."/>
            <person name="Detter J.C."/>
            <person name="Woyke T."/>
            <person name="Bristow J."/>
            <person name="Eisen J.A."/>
            <person name="Markowitz V."/>
            <person name="Hugenholtz P."/>
            <person name="Kyrpides N.C."/>
            <person name="Klenk H.P."/>
            <person name="Lapidus A."/>
        </authorList>
    </citation>
    <scope>NUCLEOTIDE SEQUENCE [LARGE SCALE GENOMIC DNA]</scope>
    <source>
        <strain evidence="3">DSM 44963</strain>
    </source>
</reference>
<keyword evidence="3" id="KW-1185">Reference proteome</keyword>
<dbReference type="AlphaFoldDB" id="D6TY90"/>
<dbReference type="InterPro" id="IPR010390">
    <property type="entry name" value="ABC-2_transporter-like"/>
</dbReference>
<dbReference type="OrthoDB" id="9788195at2"/>
<dbReference type="Pfam" id="PF06182">
    <property type="entry name" value="ABC2_membrane_6"/>
    <property type="match status" value="1"/>
</dbReference>
<feature type="transmembrane region" description="Helical" evidence="1">
    <location>
        <begin position="168"/>
        <end position="186"/>
    </location>
</feature>
<accession>D6TY90</accession>
<evidence type="ECO:0000313" key="2">
    <source>
        <dbReference type="EMBL" id="EFH83170.1"/>
    </source>
</evidence>
<dbReference type="Proteomes" id="UP000004508">
    <property type="component" value="Unassembled WGS sequence"/>
</dbReference>